<dbReference type="EMBL" id="JANBUH010000736">
    <property type="protein sequence ID" value="KAJ2749645.1"/>
    <property type="molecule type" value="Genomic_DNA"/>
</dbReference>
<keyword evidence="4 9" id="KW-0812">Transmembrane</keyword>
<sequence length="385" mass="41664">MSSSEVVSIPVEEPIEAVEEQYEEQAPGISLKPVCTFIGPVILSLVFFSMVGVLVRVHVNRMFSYPGVPVFGLIWVQMLGCFIMGMAMRLKGVLLSYSPALNTGITTGLCGSITTFSSWQLLLFQELFNTFRSDHSQFRNFLGGMSVLTTELGCSVAAIRLGQMIGDEVRIAYNYLSTRNAPAGTQISKVETTMFSAETSGHRDGWFAWDKWAKFDVILAAGGIAGVIASTIVVALAPRTRSVSIALLFGPVGTLLRWRLASLNTQPRQISRFVPRFLAGLPLGTLIANVLGSAILAIIYILQIGVVVRPSIASCYVLAAVSDGFCGCLTTISTFAAEITALRSRPSMLYAGISIVVAQSFFILISGIYFKTATVDYRICKDMNG</sequence>
<keyword evidence="6 9" id="KW-0472">Membrane</keyword>
<feature type="transmembrane region" description="Helical" evidence="9">
    <location>
        <begin position="217"/>
        <end position="237"/>
    </location>
</feature>
<name>A0A9W8GVS7_9FUNG</name>
<feature type="transmembrane region" description="Helical" evidence="9">
    <location>
        <begin position="316"/>
        <end position="337"/>
    </location>
</feature>
<keyword evidence="3" id="KW-1003">Cell membrane</keyword>
<dbReference type="PANTHER" id="PTHR28259:SF1">
    <property type="entry name" value="FLUORIDE EXPORT PROTEIN 1-RELATED"/>
    <property type="match status" value="1"/>
</dbReference>
<dbReference type="Proteomes" id="UP001140011">
    <property type="component" value="Unassembled WGS sequence"/>
</dbReference>
<evidence type="ECO:0000256" key="8">
    <source>
        <dbReference type="ARBA" id="ARBA00035585"/>
    </source>
</evidence>
<organism evidence="10 11">
    <name type="scientific">Coemansia pectinata</name>
    <dbReference type="NCBI Taxonomy" id="1052879"/>
    <lineage>
        <taxon>Eukaryota</taxon>
        <taxon>Fungi</taxon>
        <taxon>Fungi incertae sedis</taxon>
        <taxon>Zoopagomycota</taxon>
        <taxon>Kickxellomycotina</taxon>
        <taxon>Kickxellomycetes</taxon>
        <taxon>Kickxellales</taxon>
        <taxon>Kickxellaceae</taxon>
        <taxon>Coemansia</taxon>
    </lineage>
</organism>
<dbReference type="OrthoDB" id="409792at2759"/>
<protein>
    <submittedName>
        <fullName evidence="10">Uncharacterized protein</fullName>
    </submittedName>
</protein>
<evidence type="ECO:0000256" key="3">
    <source>
        <dbReference type="ARBA" id="ARBA00022475"/>
    </source>
</evidence>
<dbReference type="GO" id="GO:1903425">
    <property type="term" value="F:fluoride transmembrane transporter activity"/>
    <property type="evidence" value="ECO:0007669"/>
    <property type="project" value="TreeGrafter"/>
</dbReference>
<dbReference type="InterPro" id="IPR003691">
    <property type="entry name" value="FluC"/>
</dbReference>
<accession>A0A9W8GVS7</accession>
<feature type="transmembrane region" description="Helical" evidence="9">
    <location>
        <begin position="37"/>
        <end position="55"/>
    </location>
</feature>
<gene>
    <name evidence="10" type="ORF">GGI19_005552</name>
</gene>
<comment type="subcellular location">
    <subcellularLocation>
        <location evidence="2">Cell membrane</location>
        <topology evidence="2">Multi-pass membrane protein</topology>
    </subcellularLocation>
</comment>
<dbReference type="GO" id="GO:0005886">
    <property type="term" value="C:plasma membrane"/>
    <property type="evidence" value="ECO:0007669"/>
    <property type="project" value="UniProtKB-SubCell"/>
</dbReference>
<dbReference type="AlphaFoldDB" id="A0A9W8GVS7"/>
<feature type="transmembrane region" description="Helical" evidence="9">
    <location>
        <begin position="243"/>
        <end position="260"/>
    </location>
</feature>
<feature type="transmembrane region" description="Helical" evidence="9">
    <location>
        <begin position="100"/>
        <end position="124"/>
    </location>
</feature>
<feature type="transmembrane region" description="Helical" evidence="9">
    <location>
        <begin position="281"/>
        <end position="304"/>
    </location>
</feature>
<evidence type="ECO:0000313" key="10">
    <source>
        <dbReference type="EMBL" id="KAJ2749645.1"/>
    </source>
</evidence>
<keyword evidence="5 9" id="KW-1133">Transmembrane helix</keyword>
<evidence type="ECO:0000256" key="6">
    <source>
        <dbReference type="ARBA" id="ARBA00023136"/>
    </source>
</evidence>
<reference evidence="10" key="1">
    <citation type="submission" date="2022-07" db="EMBL/GenBank/DDBJ databases">
        <title>Phylogenomic reconstructions and comparative analyses of Kickxellomycotina fungi.</title>
        <authorList>
            <person name="Reynolds N.K."/>
            <person name="Stajich J.E."/>
            <person name="Barry K."/>
            <person name="Grigoriev I.V."/>
            <person name="Crous P."/>
            <person name="Smith M.E."/>
        </authorList>
    </citation>
    <scope>NUCLEOTIDE SEQUENCE</scope>
    <source>
        <strain evidence="10">BCRC 34297</strain>
    </source>
</reference>
<comment type="function">
    <text evidence="1">Fluoride channel required for the rapid expulsion of cytoplasmic fluoride.</text>
</comment>
<evidence type="ECO:0000256" key="5">
    <source>
        <dbReference type="ARBA" id="ARBA00022989"/>
    </source>
</evidence>
<feature type="transmembrane region" description="Helical" evidence="9">
    <location>
        <begin position="67"/>
        <end position="88"/>
    </location>
</feature>
<evidence type="ECO:0000313" key="11">
    <source>
        <dbReference type="Proteomes" id="UP001140011"/>
    </source>
</evidence>
<evidence type="ECO:0000256" key="1">
    <source>
        <dbReference type="ARBA" id="ARBA00002598"/>
    </source>
</evidence>
<proteinExistence type="inferred from homology"/>
<comment type="caution">
    <text evidence="10">The sequence shown here is derived from an EMBL/GenBank/DDBJ whole genome shotgun (WGS) entry which is preliminary data.</text>
</comment>
<feature type="transmembrane region" description="Helical" evidence="9">
    <location>
        <begin position="349"/>
        <end position="370"/>
    </location>
</feature>
<comment type="similarity">
    <text evidence="7">Belongs to the fluoride channel Fluc/FEX (TC 1.A.43) family.</text>
</comment>
<evidence type="ECO:0000256" key="9">
    <source>
        <dbReference type="SAM" id="Phobius"/>
    </source>
</evidence>
<evidence type="ECO:0000256" key="7">
    <source>
        <dbReference type="ARBA" id="ARBA00035120"/>
    </source>
</evidence>
<evidence type="ECO:0000256" key="4">
    <source>
        <dbReference type="ARBA" id="ARBA00022692"/>
    </source>
</evidence>
<comment type="catalytic activity">
    <reaction evidence="8">
        <text>fluoride(in) = fluoride(out)</text>
        <dbReference type="Rhea" id="RHEA:76159"/>
        <dbReference type="ChEBI" id="CHEBI:17051"/>
    </reaction>
    <physiologicalReaction direction="left-to-right" evidence="8">
        <dbReference type="Rhea" id="RHEA:76160"/>
    </physiologicalReaction>
</comment>
<dbReference type="PANTHER" id="PTHR28259">
    <property type="entry name" value="FLUORIDE EXPORT PROTEIN 1-RELATED"/>
    <property type="match status" value="1"/>
</dbReference>
<evidence type="ECO:0000256" key="2">
    <source>
        <dbReference type="ARBA" id="ARBA00004651"/>
    </source>
</evidence>
<keyword evidence="11" id="KW-1185">Reference proteome</keyword>
<dbReference type="Pfam" id="PF02537">
    <property type="entry name" value="CRCB"/>
    <property type="match status" value="2"/>
</dbReference>